<dbReference type="Proteomes" id="UP000033071">
    <property type="component" value="Chromosome"/>
</dbReference>
<accession>A0A0E3WRE6</accession>
<reference evidence="1 2" key="1">
    <citation type="submission" date="2014-07" db="EMBL/GenBank/DDBJ databases">
        <title>Methanogenic archaea and the global carbon cycle.</title>
        <authorList>
            <person name="Henriksen J.R."/>
            <person name="Luke J."/>
            <person name="Reinhart S."/>
            <person name="Benedict M.N."/>
            <person name="Youngblut N.D."/>
            <person name="Metcalf M.E."/>
            <person name="Whitaker R.J."/>
            <person name="Metcalf W.W."/>
        </authorList>
    </citation>
    <scope>NUCLEOTIDE SEQUENCE [LARGE SCALE GENOMIC DNA]</scope>
    <source>
        <strain evidence="1 2">C16</strain>
    </source>
</reference>
<dbReference type="HOGENOM" id="CLU_2476036_0_0_2"/>
<sequence>MNFPFNFPFSCTLSATVRSPFHPLCLLRKTSFYLCILSRQPGKLEEVSWFPLLYNLMGGFRDQRLKKELKRKRGLEKKKGIRKEKGD</sequence>
<dbReference type="EMBL" id="CP009514">
    <property type="protein sequence ID" value="AKB72930.1"/>
    <property type="molecule type" value="Genomic_DNA"/>
</dbReference>
<organism evidence="1 2">
    <name type="scientific">Methanosarcina mazei C16</name>
    <dbReference type="NCBI Taxonomy" id="1434113"/>
    <lineage>
        <taxon>Archaea</taxon>
        <taxon>Methanobacteriati</taxon>
        <taxon>Methanobacteriota</taxon>
        <taxon>Stenosarchaea group</taxon>
        <taxon>Methanomicrobia</taxon>
        <taxon>Methanosarcinales</taxon>
        <taxon>Methanosarcinaceae</taxon>
        <taxon>Methanosarcina</taxon>
    </lineage>
</organism>
<dbReference type="AlphaFoldDB" id="A0A0E3WRE6"/>
<proteinExistence type="predicted"/>
<name>A0A0E3WRE6_METMZ</name>
<dbReference type="PATRIC" id="fig|1434113.4.peg.3831"/>
<dbReference type="KEGG" id="mmac:MSMAC_3040"/>
<evidence type="ECO:0000313" key="1">
    <source>
        <dbReference type="EMBL" id="AKB72930.1"/>
    </source>
</evidence>
<evidence type="ECO:0000313" key="2">
    <source>
        <dbReference type="Proteomes" id="UP000033071"/>
    </source>
</evidence>
<gene>
    <name evidence="1" type="ORF">MSMAC_3040</name>
</gene>
<protein>
    <submittedName>
        <fullName evidence="1">Uncharacterized protein</fullName>
    </submittedName>
</protein>